<dbReference type="Proteomes" id="UP001497516">
    <property type="component" value="Chromosome 1"/>
</dbReference>
<dbReference type="PANTHER" id="PTHR32295">
    <property type="entry name" value="IQ-DOMAIN 5-RELATED"/>
    <property type="match status" value="1"/>
</dbReference>
<comment type="similarity">
    <text evidence="2">Belongs to the IQD family.</text>
</comment>
<feature type="region of interest" description="Disordered" evidence="5">
    <location>
        <begin position="14"/>
        <end position="82"/>
    </location>
</feature>
<dbReference type="SMART" id="SM00015">
    <property type="entry name" value="IQ"/>
    <property type="match status" value="2"/>
</dbReference>
<dbReference type="GO" id="GO:0005516">
    <property type="term" value="F:calmodulin binding"/>
    <property type="evidence" value="ECO:0007669"/>
    <property type="project" value="UniProtKB-KW"/>
</dbReference>
<dbReference type="InterPro" id="IPR000048">
    <property type="entry name" value="IQ_motif_EF-hand-BS"/>
</dbReference>
<dbReference type="EMBL" id="OZ034813">
    <property type="protein sequence ID" value="CAL1356424.1"/>
    <property type="molecule type" value="Genomic_DNA"/>
</dbReference>
<dbReference type="Gene3D" id="1.20.5.190">
    <property type="match status" value="1"/>
</dbReference>
<evidence type="ECO:0000256" key="3">
    <source>
        <dbReference type="ARBA" id="ARBA00024378"/>
    </source>
</evidence>
<name>A0AAV2CIN0_9ROSI</name>
<feature type="compositionally biased region" description="Low complexity" evidence="5">
    <location>
        <begin position="363"/>
        <end position="374"/>
    </location>
</feature>
<dbReference type="Pfam" id="PF13178">
    <property type="entry name" value="DUF4005"/>
    <property type="match status" value="1"/>
</dbReference>
<dbReference type="PANTHER" id="PTHR32295:SF263">
    <property type="entry name" value="DUF4005 DOMAIN-CONTAINING PROTEIN"/>
    <property type="match status" value="1"/>
</dbReference>
<feature type="compositionally biased region" description="Polar residues" evidence="5">
    <location>
        <begin position="255"/>
        <end position="271"/>
    </location>
</feature>
<feature type="region of interest" description="Disordered" evidence="5">
    <location>
        <begin position="238"/>
        <end position="397"/>
    </location>
</feature>
<dbReference type="InterPro" id="IPR027417">
    <property type="entry name" value="P-loop_NTPase"/>
</dbReference>
<comment type="subunit">
    <text evidence="3">Binds to multiple calmodulin (CaM) in the presence of Ca(2+) and CaM-like proteins.</text>
</comment>
<dbReference type="AlphaFoldDB" id="A0AAV2CIN0"/>
<feature type="compositionally biased region" description="Low complexity" evidence="5">
    <location>
        <begin position="296"/>
        <end position="309"/>
    </location>
</feature>
<dbReference type="Pfam" id="PF00612">
    <property type="entry name" value="IQ"/>
    <property type="match status" value="2"/>
</dbReference>
<keyword evidence="1" id="KW-0112">Calmodulin-binding</keyword>
<comment type="function">
    <text evidence="4">May be involved in cooperative interactions with calmodulins or calmodulin-like proteins. Recruits calmodulin proteins to microtubules, thus being a potential scaffold in cellular signaling and trafficking. May associate with nucleic acids and regulate gene expression at the transcriptional or post-transcriptional level.</text>
</comment>
<evidence type="ECO:0000256" key="1">
    <source>
        <dbReference type="ARBA" id="ARBA00022860"/>
    </source>
</evidence>
<organism evidence="7 8">
    <name type="scientific">Linum trigynum</name>
    <dbReference type="NCBI Taxonomy" id="586398"/>
    <lineage>
        <taxon>Eukaryota</taxon>
        <taxon>Viridiplantae</taxon>
        <taxon>Streptophyta</taxon>
        <taxon>Embryophyta</taxon>
        <taxon>Tracheophyta</taxon>
        <taxon>Spermatophyta</taxon>
        <taxon>Magnoliopsida</taxon>
        <taxon>eudicotyledons</taxon>
        <taxon>Gunneridae</taxon>
        <taxon>Pentapetalae</taxon>
        <taxon>rosids</taxon>
        <taxon>fabids</taxon>
        <taxon>Malpighiales</taxon>
        <taxon>Linaceae</taxon>
        <taxon>Linum</taxon>
    </lineage>
</organism>
<gene>
    <name evidence="7" type="ORF">LTRI10_LOCUS4130</name>
</gene>
<evidence type="ECO:0000313" key="7">
    <source>
        <dbReference type="EMBL" id="CAL1356424.1"/>
    </source>
</evidence>
<evidence type="ECO:0000256" key="4">
    <source>
        <dbReference type="ARBA" id="ARBA00045534"/>
    </source>
</evidence>
<evidence type="ECO:0000256" key="2">
    <source>
        <dbReference type="ARBA" id="ARBA00024341"/>
    </source>
</evidence>
<evidence type="ECO:0000259" key="6">
    <source>
        <dbReference type="Pfam" id="PF13178"/>
    </source>
</evidence>
<feature type="domain" description="DUF4005" evidence="6">
    <location>
        <begin position="295"/>
        <end position="378"/>
    </location>
</feature>
<keyword evidence="8" id="KW-1185">Reference proteome</keyword>
<feature type="compositionally biased region" description="Basic and acidic residues" evidence="5">
    <location>
        <begin position="272"/>
        <end position="295"/>
    </location>
</feature>
<evidence type="ECO:0000313" key="8">
    <source>
        <dbReference type="Proteomes" id="UP001497516"/>
    </source>
</evidence>
<evidence type="ECO:0000256" key="5">
    <source>
        <dbReference type="SAM" id="MobiDB-lite"/>
    </source>
</evidence>
<sequence length="446" mass="48812">MGKAGKWVMNFLLGKKQGGNSNNKKVGSKTDSNGASSFAEDGSIDTAASAVLPPQTPTHHHKRRWSFGKSSASNDKSLSRRHSTSTAAAAAITTTFNPLLQASSADAIEQLLLGPSLGNNEAVALAIHEAIKNFERKSNASQQAAGTDRRLRIVSSEHVAATRIQSAFRSYLARKALAALKALVKLQALARGHLVRKRMSATIRKMHAVMSIQVRARFQRIQMSDHSQLRQEEVADQFSKVGASPSDKKRIKRAQSGSVEKTNNNKDGNLNDSERVATRRHSGDLSYLKRERPYEESSYSSTQTSPATTRHYRASQQGVSSGSGRAPVSNQDSFLEPSYMGKTQSSRAKSRSHSEPRQRPRRSISSNTRRSPSSDGTNSVQSEIPRLGFSSSAAQSKRVPVGEVQEQWFIKLYRSTVAPPSQGGEEYCCDGDREILVACEPHLNMF</sequence>
<dbReference type="PROSITE" id="PS50096">
    <property type="entry name" value="IQ"/>
    <property type="match status" value="2"/>
</dbReference>
<accession>A0AAV2CIN0</accession>
<reference evidence="7 8" key="1">
    <citation type="submission" date="2024-04" db="EMBL/GenBank/DDBJ databases">
        <authorList>
            <person name="Fracassetti M."/>
        </authorList>
    </citation>
    <scope>NUCLEOTIDE SEQUENCE [LARGE SCALE GENOMIC DNA]</scope>
</reference>
<dbReference type="SUPFAM" id="SSF52540">
    <property type="entry name" value="P-loop containing nucleoside triphosphate hydrolases"/>
    <property type="match status" value="1"/>
</dbReference>
<protein>
    <recommendedName>
        <fullName evidence="6">DUF4005 domain-containing protein</fullName>
    </recommendedName>
</protein>
<feature type="compositionally biased region" description="Low complexity" evidence="5">
    <location>
        <begin position="14"/>
        <end position="25"/>
    </location>
</feature>
<dbReference type="InterPro" id="IPR025064">
    <property type="entry name" value="DUF4005"/>
</dbReference>
<proteinExistence type="inferred from homology"/>
<feature type="compositionally biased region" description="Polar residues" evidence="5">
    <location>
        <begin position="314"/>
        <end position="333"/>
    </location>
</feature>